<accession>A0A5Q3QHT9</accession>
<dbReference type="SUPFAM" id="SSF55874">
    <property type="entry name" value="ATPase domain of HSP90 chaperone/DNA topoisomerase II/histidine kinase"/>
    <property type="match status" value="1"/>
</dbReference>
<protein>
    <recommendedName>
        <fullName evidence="2">histidine kinase</fullName>
        <ecNumber evidence="2">2.7.13.3</ecNumber>
    </recommendedName>
</protein>
<dbReference type="Gene3D" id="1.20.5.1930">
    <property type="match status" value="1"/>
</dbReference>
<dbReference type="GO" id="GO:0000155">
    <property type="term" value="F:phosphorelay sensor kinase activity"/>
    <property type="evidence" value="ECO:0007669"/>
    <property type="project" value="InterPro"/>
</dbReference>
<evidence type="ECO:0000259" key="10">
    <source>
        <dbReference type="Pfam" id="PF02518"/>
    </source>
</evidence>
<keyword evidence="7" id="KW-0067">ATP-binding</keyword>
<keyword evidence="8" id="KW-0902">Two-component regulatory system</keyword>
<feature type="transmembrane region" description="Helical" evidence="9">
    <location>
        <begin position="30"/>
        <end position="51"/>
    </location>
</feature>
<evidence type="ECO:0000259" key="11">
    <source>
        <dbReference type="Pfam" id="PF07730"/>
    </source>
</evidence>
<evidence type="ECO:0000256" key="6">
    <source>
        <dbReference type="ARBA" id="ARBA00022777"/>
    </source>
</evidence>
<dbReference type="EMBL" id="CP045929">
    <property type="protein sequence ID" value="QGK71075.1"/>
    <property type="molecule type" value="Genomic_DNA"/>
</dbReference>
<dbReference type="GO" id="GO:0005524">
    <property type="term" value="F:ATP binding"/>
    <property type="evidence" value="ECO:0007669"/>
    <property type="project" value="UniProtKB-KW"/>
</dbReference>
<dbReference type="PANTHER" id="PTHR24421">
    <property type="entry name" value="NITRATE/NITRITE SENSOR PROTEIN NARX-RELATED"/>
    <property type="match status" value="1"/>
</dbReference>
<evidence type="ECO:0000256" key="8">
    <source>
        <dbReference type="ARBA" id="ARBA00023012"/>
    </source>
</evidence>
<sequence length="432" mass="46445">MSARVEEDELTRGETRVIRTLAGFRVPRPFLVDLAVVVGMVLAHVMALYFTPPPSGPWTWPLLVSSPALATLLVRRRHPWTGLVATLISTVVLIVPDIHIGALNLAILVAVYSVAGRASATATVGAGLLAMLYPVARLIVFEWPFGEGMMMVIGHAVEILVVAGFGWSIRVARQRARRLRQTVTLLEGARSRLATDAAAIERARIARDFHDILSHHLAMVVLRAGGARAEVGRCPESARGTLVELERTSRSALGEMRQLLGAMRDGSDEASEAAAGAAEERQRVPAPTLERLDALVDSVRGSGMVWQIERRGHVRELGQGVEMTAYRIVQEAVTNVLKHAGFGRAQVVLDYGENTLGIEVINKVGGFDRELLCEHSPARRETSVRGTAPAGHGLIGLRERVAVLGGTLAAHPVPHGFHLAAVLPCADGTETA</sequence>
<dbReference type="Proteomes" id="UP000371041">
    <property type="component" value="Chromosome"/>
</dbReference>
<evidence type="ECO:0000313" key="12">
    <source>
        <dbReference type="EMBL" id="QGK71075.1"/>
    </source>
</evidence>
<feature type="domain" description="Histidine kinase/HSP90-like ATPase" evidence="10">
    <location>
        <begin position="321"/>
        <end position="416"/>
    </location>
</feature>
<dbReference type="Gene3D" id="3.30.565.10">
    <property type="entry name" value="Histidine kinase-like ATPase, C-terminal domain"/>
    <property type="match status" value="1"/>
</dbReference>
<keyword evidence="4" id="KW-0808">Transferase</keyword>
<dbReference type="KEGG" id="sace:GIY23_17485"/>
<evidence type="ECO:0000256" key="2">
    <source>
        <dbReference type="ARBA" id="ARBA00012438"/>
    </source>
</evidence>
<dbReference type="InterPro" id="IPR050482">
    <property type="entry name" value="Sensor_HK_TwoCompSys"/>
</dbReference>
<dbReference type="InterPro" id="IPR036890">
    <property type="entry name" value="HATPase_C_sf"/>
</dbReference>
<keyword evidence="9" id="KW-0812">Transmembrane</keyword>
<keyword evidence="9" id="KW-1133">Transmembrane helix</keyword>
<dbReference type="AlphaFoldDB" id="A0A5Q3QHT9"/>
<feature type="transmembrane region" description="Helical" evidence="9">
    <location>
        <begin position="118"/>
        <end position="136"/>
    </location>
</feature>
<evidence type="ECO:0000256" key="4">
    <source>
        <dbReference type="ARBA" id="ARBA00022679"/>
    </source>
</evidence>
<dbReference type="CDD" id="cd16917">
    <property type="entry name" value="HATPase_UhpB-NarQ-NarX-like"/>
    <property type="match status" value="1"/>
</dbReference>
<comment type="catalytic activity">
    <reaction evidence="1">
        <text>ATP + protein L-histidine = ADP + protein N-phospho-L-histidine.</text>
        <dbReference type="EC" id="2.7.13.3"/>
    </reaction>
</comment>
<evidence type="ECO:0000256" key="1">
    <source>
        <dbReference type="ARBA" id="ARBA00000085"/>
    </source>
</evidence>
<evidence type="ECO:0000256" key="5">
    <source>
        <dbReference type="ARBA" id="ARBA00022741"/>
    </source>
</evidence>
<keyword evidence="6 12" id="KW-0418">Kinase</keyword>
<keyword evidence="3" id="KW-0597">Phosphoprotein</keyword>
<organism evidence="12 13">
    <name type="scientific">Allosaccharopolyspora coralli</name>
    <dbReference type="NCBI Taxonomy" id="2665642"/>
    <lineage>
        <taxon>Bacteria</taxon>
        <taxon>Bacillati</taxon>
        <taxon>Actinomycetota</taxon>
        <taxon>Actinomycetes</taxon>
        <taxon>Pseudonocardiales</taxon>
        <taxon>Pseudonocardiaceae</taxon>
        <taxon>Allosaccharopolyspora</taxon>
    </lineage>
</organism>
<dbReference type="InterPro" id="IPR003594">
    <property type="entry name" value="HATPase_dom"/>
</dbReference>
<feature type="transmembrane region" description="Helical" evidence="9">
    <location>
        <begin position="148"/>
        <end position="169"/>
    </location>
</feature>
<dbReference type="Pfam" id="PF07730">
    <property type="entry name" value="HisKA_3"/>
    <property type="match status" value="1"/>
</dbReference>
<dbReference type="RefSeq" id="WP_154077652.1">
    <property type="nucleotide sequence ID" value="NZ_CP045929.1"/>
</dbReference>
<reference evidence="13" key="1">
    <citation type="submission" date="2019-11" db="EMBL/GenBank/DDBJ databases">
        <title>The complete genome sequence of Saccharopolyspora sp. E2A.</title>
        <authorList>
            <person name="Zhang G."/>
        </authorList>
    </citation>
    <scope>NUCLEOTIDE SEQUENCE [LARGE SCALE GENOMIC DNA]</scope>
    <source>
        <strain evidence="13">E2A</strain>
    </source>
</reference>
<dbReference type="Pfam" id="PF02518">
    <property type="entry name" value="HATPase_c"/>
    <property type="match status" value="1"/>
</dbReference>
<dbReference type="GO" id="GO:0016020">
    <property type="term" value="C:membrane"/>
    <property type="evidence" value="ECO:0007669"/>
    <property type="project" value="InterPro"/>
</dbReference>
<feature type="domain" description="Signal transduction histidine kinase subgroup 3 dimerisation and phosphoacceptor" evidence="11">
    <location>
        <begin position="201"/>
        <end position="266"/>
    </location>
</feature>
<proteinExistence type="predicted"/>
<gene>
    <name evidence="12" type="ORF">GIY23_17485</name>
</gene>
<evidence type="ECO:0000313" key="13">
    <source>
        <dbReference type="Proteomes" id="UP000371041"/>
    </source>
</evidence>
<evidence type="ECO:0000256" key="3">
    <source>
        <dbReference type="ARBA" id="ARBA00022553"/>
    </source>
</evidence>
<dbReference type="EC" id="2.7.13.3" evidence="2"/>
<keyword evidence="13" id="KW-1185">Reference proteome</keyword>
<dbReference type="InterPro" id="IPR011712">
    <property type="entry name" value="Sig_transdc_His_kin_sub3_dim/P"/>
</dbReference>
<keyword evidence="9" id="KW-0472">Membrane</keyword>
<keyword evidence="5" id="KW-0547">Nucleotide-binding</keyword>
<evidence type="ECO:0000256" key="7">
    <source>
        <dbReference type="ARBA" id="ARBA00022840"/>
    </source>
</evidence>
<dbReference type="PANTHER" id="PTHR24421:SF10">
    <property type="entry name" value="NITRATE_NITRITE SENSOR PROTEIN NARQ"/>
    <property type="match status" value="1"/>
</dbReference>
<dbReference type="GO" id="GO:0046983">
    <property type="term" value="F:protein dimerization activity"/>
    <property type="evidence" value="ECO:0007669"/>
    <property type="project" value="InterPro"/>
</dbReference>
<name>A0A5Q3QHT9_9PSEU</name>
<feature type="transmembrane region" description="Helical" evidence="9">
    <location>
        <begin position="86"/>
        <end position="112"/>
    </location>
</feature>
<evidence type="ECO:0000256" key="9">
    <source>
        <dbReference type="SAM" id="Phobius"/>
    </source>
</evidence>